<dbReference type="FunFam" id="3.40.50.720:FF:000084">
    <property type="entry name" value="Short-chain dehydrogenase reductase"/>
    <property type="match status" value="1"/>
</dbReference>
<evidence type="ECO:0000256" key="1">
    <source>
        <dbReference type="ARBA" id="ARBA00006484"/>
    </source>
</evidence>
<dbReference type="GO" id="GO:0016491">
    <property type="term" value="F:oxidoreductase activity"/>
    <property type="evidence" value="ECO:0007669"/>
    <property type="project" value="UniProtKB-KW"/>
</dbReference>
<sequence length="253" mass="25445">MAGKRALITGGGRGIGAAIARKLAADGAEVAVNYVADAGSADALVNELTAAGHRAAAFQADVSDPEQIEDLVARVVAEFGGLDLLASNAGVEYFGALESITAADFNRVFGINVAGQLFAAQAAAAAMSAGGRILLTSSVSARIAVYQHTLYAASKAAVSAMVLNLAPELAERGIAINAIAPGGTATDMAAKHASSYTPPSLRGVVPPENILKAVYALGRRAEPSEIASIAAFLLSEDASYITGATIDASGGRM</sequence>
<comment type="similarity">
    <text evidence="1">Belongs to the short-chain dehydrogenases/reductases (SDR) family.</text>
</comment>
<comment type="caution">
    <text evidence="4">The sequence shown here is derived from an EMBL/GenBank/DDBJ whole genome shotgun (WGS) entry which is preliminary data.</text>
</comment>
<dbReference type="InterPro" id="IPR002347">
    <property type="entry name" value="SDR_fam"/>
</dbReference>
<dbReference type="PRINTS" id="PR00081">
    <property type="entry name" value="GDHRDH"/>
</dbReference>
<feature type="domain" description="Ketoreductase" evidence="3">
    <location>
        <begin position="4"/>
        <end position="182"/>
    </location>
</feature>
<evidence type="ECO:0000313" key="4">
    <source>
        <dbReference type="EMBL" id="TQR87533.1"/>
    </source>
</evidence>
<dbReference type="PROSITE" id="PS00061">
    <property type="entry name" value="ADH_SHORT"/>
    <property type="match status" value="1"/>
</dbReference>
<keyword evidence="2" id="KW-0560">Oxidoreductase</keyword>
<dbReference type="Pfam" id="PF13561">
    <property type="entry name" value="adh_short_C2"/>
    <property type="match status" value="1"/>
</dbReference>
<evidence type="ECO:0000259" key="3">
    <source>
        <dbReference type="SMART" id="SM00822"/>
    </source>
</evidence>
<keyword evidence="5" id="KW-1185">Reference proteome</keyword>
<dbReference type="PRINTS" id="PR00080">
    <property type="entry name" value="SDRFAMILY"/>
</dbReference>
<dbReference type="EMBL" id="VIFX01000006">
    <property type="protein sequence ID" value="TQR87533.1"/>
    <property type="molecule type" value="Genomic_DNA"/>
</dbReference>
<dbReference type="InterPro" id="IPR036291">
    <property type="entry name" value="NAD(P)-bd_dom_sf"/>
</dbReference>
<dbReference type="PANTHER" id="PTHR43639">
    <property type="entry name" value="OXIDOREDUCTASE, SHORT-CHAIN DEHYDROGENASE/REDUCTASE FAMILY (AFU_ORTHOLOGUE AFUA_5G02870)"/>
    <property type="match status" value="1"/>
</dbReference>
<organism evidence="4 5">
    <name type="scientific">Mycolicibacterium hodleri</name>
    <dbReference type="NCBI Taxonomy" id="49897"/>
    <lineage>
        <taxon>Bacteria</taxon>
        <taxon>Bacillati</taxon>
        <taxon>Actinomycetota</taxon>
        <taxon>Actinomycetes</taxon>
        <taxon>Mycobacteriales</taxon>
        <taxon>Mycobacteriaceae</taxon>
        <taxon>Mycolicibacterium</taxon>
    </lineage>
</organism>
<name>A0A544W5K6_9MYCO</name>
<proteinExistence type="inferred from homology"/>
<dbReference type="Gene3D" id="3.40.50.720">
    <property type="entry name" value="NAD(P)-binding Rossmann-like Domain"/>
    <property type="match status" value="1"/>
</dbReference>
<evidence type="ECO:0000256" key="2">
    <source>
        <dbReference type="ARBA" id="ARBA00023002"/>
    </source>
</evidence>
<accession>A0A544W5K6</accession>
<gene>
    <name evidence="4" type="ORF">D8S82_06125</name>
</gene>
<dbReference type="PANTHER" id="PTHR43639:SF1">
    <property type="entry name" value="SHORT-CHAIN DEHYDROGENASE_REDUCTASE FAMILY PROTEIN"/>
    <property type="match status" value="1"/>
</dbReference>
<dbReference type="AlphaFoldDB" id="A0A544W5K6"/>
<reference evidence="4 5" key="1">
    <citation type="submission" date="2018-10" db="EMBL/GenBank/DDBJ databases">
        <title>Draft genome of Mycobacterium hodleri strain B.</title>
        <authorList>
            <person name="Amande T.J."/>
            <person name="Mcgenity T.J."/>
        </authorList>
    </citation>
    <scope>NUCLEOTIDE SEQUENCE [LARGE SCALE GENOMIC DNA]</scope>
    <source>
        <strain evidence="4 5">B</strain>
    </source>
</reference>
<protein>
    <submittedName>
        <fullName evidence="4">SDR family oxidoreductase</fullName>
    </submittedName>
</protein>
<dbReference type="Proteomes" id="UP000315759">
    <property type="component" value="Unassembled WGS sequence"/>
</dbReference>
<dbReference type="InterPro" id="IPR020904">
    <property type="entry name" value="Sc_DH/Rdtase_CS"/>
</dbReference>
<dbReference type="SMART" id="SM00822">
    <property type="entry name" value="PKS_KR"/>
    <property type="match status" value="1"/>
</dbReference>
<dbReference type="InterPro" id="IPR057326">
    <property type="entry name" value="KR_dom"/>
</dbReference>
<dbReference type="SUPFAM" id="SSF51735">
    <property type="entry name" value="NAD(P)-binding Rossmann-fold domains"/>
    <property type="match status" value="1"/>
</dbReference>
<evidence type="ECO:0000313" key="5">
    <source>
        <dbReference type="Proteomes" id="UP000315759"/>
    </source>
</evidence>